<evidence type="ECO:0000313" key="8">
    <source>
        <dbReference type="Proteomes" id="UP000192257"/>
    </source>
</evidence>
<feature type="repeat" description="Solcar" evidence="4">
    <location>
        <begin position="299"/>
        <end position="391"/>
    </location>
</feature>
<name>A0A1X0P6Z0_9TRYP</name>
<dbReference type="PANTHER" id="PTHR46080">
    <property type="entry name" value="MITOCHONDRIAL SUBSTRATE CARRIER FAMILY PROTEIN J"/>
    <property type="match status" value="1"/>
</dbReference>
<keyword evidence="5" id="KW-0813">Transport</keyword>
<protein>
    <submittedName>
        <fullName evidence="7">Mitochondrial carrier protein</fullName>
    </submittedName>
</protein>
<evidence type="ECO:0000256" key="3">
    <source>
        <dbReference type="ARBA" id="ARBA00023136"/>
    </source>
</evidence>
<sequence>MIASTATTTENISYAALSTGEGSTTTPSSTFSTNAVSRSLSDMHVPTWFGLLSMNIVFRTMLFHPLNLVISRKRVTKEGHPPSVMSLARQAYRGEAATGTGPTTKGIRALYRGFGAAIIGNLIGEVTYLHTMESVREYLESSSPNSQKKDSSEGPNFNVNSFAVSSGGVMGELAAVLLVTPIVVVCNRQMTSGYGMTAGNTYRSAWGTAREVFGLYQQPTGSWLQTVRRGFRGLYSGLLPGIAGLPASGMWWALYSESKSMLYTLTQPTLARWEQARVKNNQGQREAVWKQNFFLSPTDNPAINALAGMIASGATAVVFNPVDVLHTRLQALPPSKTPAAEAVPFGRIRQITGDLIRTEGWRGFFKGTVASTSVAVLNGIVFSLFFELTKLGSDREFLNQL</sequence>
<dbReference type="PANTHER" id="PTHR46080:SF18">
    <property type="entry name" value="MITOCHONDRIAL SUBSTRATE CARRIER FAMILY PROTEIN J"/>
    <property type="match status" value="1"/>
</dbReference>
<keyword evidence="6" id="KW-1133">Transmembrane helix</keyword>
<keyword evidence="2 4" id="KW-0812">Transmembrane</keyword>
<evidence type="ECO:0000256" key="1">
    <source>
        <dbReference type="ARBA" id="ARBA00004141"/>
    </source>
</evidence>
<evidence type="ECO:0000256" key="2">
    <source>
        <dbReference type="ARBA" id="ARBA00022692"/>
    </source>
</evidence>
<proteinExistence type="inferred from homology"/>
<feature type="transmembrane region" description="Helical" evidence="6">
    <location>
        <begin position="302"/>
        <end position="322"/>
    </location>
</feature>
<accession>A0A1X0P6Z0</accession>
<organism evidence="7 8">
    <name type="scientific">Trypanosoma theileri</name>
    <dbReference type="NCBI Taxonomy" id="67003"/>
    <lineage>
        <taxon>Eukaryota</taxon>
        <taxon>Discoba</taxon>
        <taxon>Euglenozoa</taxon>
        <taxon>Kinetoplastea</taxon>
        <taxon>Metakinetoplastina</taxon>
        <taxon>Trypanosomatida</taxon>
        <taxon>Trypanosomatidae</taxon>
        <taxon>Trypanosoma</taxon>
    </lineage>
</organism>
<evidence type="ECO:0000256" key="4">
    <source>
        <dbReference type="PROSITE-ProRule" id="PRU00282"/>
    </source>
</evidence>
<feature type="transmembrane region" description="Helical" evidence="6">
    <location>
        <begin position="364"/>
        <end position="386"/>
    </location>
</feature>
<dbReference type="SUPFAM" id="SSF103506">
    <property type="entry name" value="Mitochondrial carrier"/>
    <property type="match status" value="1"/>
</dbReference>
<evidence type="ECO:0000256" key="5">
    <source>
        <dbReference type="RuleBase" id="RU000488"/>
    </source>
</evidence>
<feature type="repeat" description="Solcar" evidence="4">
    <location>
        <begin position="41"/>
        <end position="138"/>
    </location>
</feature>
<dbReference type="InterPro" id="IPR018108">
    <property type="entry name" value="MCP_transmembrane"/>
</dbReference>
<gene>
    <name evidence="7" type="ORF">TM35_000034470</name>
</gene>
<feature type="transmembrane region" description="Helical" evidence="6">
    <location>
        <begin position="234"/>
        <end position="254"/>
    </location>
</feature>
<comment type="similarity">
    <text evidence="5">Belongs to the mitochondrial carrier (TC 2.A.29) family.</text>
</comment>
<comment type="subcellular location">
    <subcellularLocation>
        <location evidence="1">Membrane</location>
        <topology evidence="1">Multi-pass membrane protein</topology>
    </subcellularLocation>
</comment>
<dbReference type="GO" id="GO:0016020">
    <property type="term" value="C:membrane"/>
    <property type="evidence" value="ECO:0007669"/>
    <property type="project" value="UniProtKB-SubCell"/>
</dbReference>
<dbReference type="OrthoDB" id="250329at2759"/>
<keyword evidence="3 4" id="KW-0472">Membrane</keyword>
<evidence type="ECO:0000313" key="7">
    <source>
        <dbReference type="EMBL" id="ORC92694.1"/>
    </source>
</evidence>
<dbReference type="PROSITE" id="PS50920">
    <property type="entry name" value="SOLCAR"/>
    <property type="match status" value="2"/>
</dbReference>
<feature type="transmembrane region" description="Helical" evidence="6">
    <location>
        <begin position="48"/>
        <end position="70"/>
    </location>
</feature>
<dbReference type="VEuPathDB" id="TriTrypDB:TM35_000034470"/>
<dbReference type="InterPro" id="IPR023395">
    <property type="entry name" value="MCP_dom_sf"/>
</dbReference>
<dbReference type="Gene3D" id="1.50.40.10">
    <property type="entry name" value="Mitochondrial carrier domain"/>
    <property type="match status" value="1"/>
</dbReference>
<comment type="caution">
    <text evidence="7">The sequence shown here is derived from an EMBL/GenBank/DDBJ whole genome shotgun (WGS) entry which is preliminary data.</text>
</comment>
<reference evidence="7 8" key="1">
    <citation type="submission" date="2017-03" db="EMBL/GenBank/DDBJ databases">
        <title>An alternative strategy for trypanosome survival in the mammalian bloodstream revealed through genome and transcriptome analysis of the ubiquitous bovine parasite Trypanosoma (Megatrypanum) theileri.</title>
        <authorList>
            <person name="Kelly S."/>
            <person name="Ivens A."/>
            <person name="Mott A."/>
            <person name="O'Neill E."/>
            <person name="Emms D."/>
            <person name="Macleod O."/>
            <person name="Voorheis P."/>
            <person name="Matthews J."/>
            <person name="Matthews K."/>
            <person name="Carrington M."/>
        </authorList>
    </citation>
    <scope>NUCLEOTIDE SEQUENCE [LARGE SCALE GENOMIC DNA]</scope>
    <source>
        <strain evidence="7">Edinburgh</strain>
    </source>
</reference>
<dbReference type="Proteomes" id="UP000192257">
    <property type="component" value="Unassembled WGS sequence"/>
</dbReference>
<evidence type="ECO:0000256" key="6">
    <source>
        <dbReference type="SAM" id="Phobius"/>
    </source>
</evidence>
<dbReference type="RefSeq" id="XP_028886760.1">
    <property type="nucleotide sequence ID" value="XM_029022214.1"/>
</dbReference>
<dbReference type="AlphaFoldDB" id="A0A1X0P6Z0"/>
<dbReference type="EMBL" id="NBCO01000003">
    <property type="protein sequence ID" value="ORC92694.1"/>
    <property type="molecule type" value="Genomic_DNA"/>
</dbReference>
<keyword evidence="8" id="KW-1185">Reference proteome</keyword>
<dbReference type="GeneID" id="39981994"/>
<dbReference type="Pfam" id="PF00153">
    <property type="entry name" value="Mito_carr"/>
    <property type="match status" value="3"/>
</dbReference>